<sequence>MPWGTYSHYYFEERATWNWMVKGIIDPEWVYTKDSWFVEEGALESSVLREARDLGLQMFQILDLGVIDEANSGAEDWDNALWKVRTAVQEGYSGILFCGTKQWYKISSSGTSTREEVYTAYANFLQKIKQEFPELQLYQYEGIMVVNPEAAAILDGFVWTEFADSLFSDNAWQLQQVEQLSWLAKNNNWEVLIFSGDNADEVRAYCEEQGYLYIK</sequence>
<evidence type="ECO:0008006" key="2">
    <source>
        <dbReference type="Google" id="ProtNLM"/>
    </source>
</evidence>
<gene>
    <name evidence="1" type="ORF">SDC9_152476</name>
</gene>
<accession>A0A645EUX0</accession>
<dbReference type="AlphaFoldDB" id="A0A645EUX0"/>
<protein>
    <recommendedName>
        <fullName evidence="2">Glycoside-hydrolase family GH114 TIM-barrel domain-containing protein</fullName>
    </recommendedName>
</protein>
<dbReference type="EMBL" id="VSSQ01051138">
    <property type="protein sequence ID" value="MPN05226.1"/>
    <property type="molecule type" value="Genomic_DNA"/>
</dbReference>
<proteinExistence type="predicted"/>
<organism evidence="1">
    <name type="scientific">bioreactor metagenome</name>
    <dbReference type="NCBI Taxonomy" id="1076179"/>
    <lineage>
        <taxon>unclassified sequences</taxon>
        <taxon>metagenomes</taxon>
        <taxon>ecological metagenomes</taxon>
    </lineage>
</organism>
<evidence type="ECO:0000313" key="1">
    <source>
        <dbReference type="EMBL" id="MPN05226.1"/>
    </source>
</evidence>
<name>A0A645EUX0_9ZZZZ</name>
<comment type="caution">
    <text evidence="1">The sequence shown here is derived from an EMBL/GenBank/DDBJ whole genome shotgun (WGS) entry which is preliminary data.</text>
</comment>
<reference evidence="1" key="1">
    <citation type="submission" date="2019-08" db="EMBL/GenBank/DDBJ databases">
        <authorList>
            <person name="Kucharzyk K."/>
            <person name="Murdoch R.W."/>
            <person name="Higgins S."/>
            <person name="Loffler F."/>
        </authorList>
    </citation>
    <scope>NUCLEOTIDE SEQUENCE</scope>
</reference>